<dbReference type="Gene3D" id="3.20.20.70">
    <property type="entry name" value="Aldolase class I"/>
    <property type="match status" value="1"/>
</dbReference>
<evidence type="ECO:0000256" key="1">
    <source>
        <dbReference type="ARBA" id="ARBA00023239"/>
    </source>
</evidence>
<keyword evidence="3" id="KW-1185">Reference proteome</keyword>
<dbReference type="GO" id="GO:0016829">
    <property type="term" value="F:lyase activity"/>
    <property type="evidence" value="ECO:0007669"/>
    <property type="project" value="UniProtKB-KW"/>
</dbReference>
<accession>A0A225EAS3</accession>
<dbReference type="OrthoDB" id="241941at2"/>
<name>A0A225EAS3_9BACT</name>
<keyword evidence="1" id="KW-0456">Lyase</keyword>
<dbReference type="InterPro" id="IPR013785">
    <property type="entry name" value="Aldolase_TIM"/>
</dbReference>
<dbReference type="SUPFAM" id="SSF51569">
    <property type="entry name" value="Aldolase"/>
    <property type="match status" value="1"/>
</dbReference>
<dbReference type="SMART" id="SM01130">
    <property type="entry name" value="DHDPS"/>
    <property type="match status" value="1"/>
</dbReference>
<dbReference type="CDD" id="cd00408">
    <property type="entry name" value="DHDPS-like"/>
    <property type="match status" value="1"/>
</dbReference>
<evidence type="ECO:0000313" key="3">
    <source>
        <dbReference type="Proteomes" id="UP000214646"/>
    </source>
</evidence>
<reference evidence="3" key="1">
    <citation type="submission" date="2017-06" db="EMBL/GenBank/DDBJ databases">
        <title>Genome analysis of Fimbriiglobus ruber SP5, the first member of the order Planctomycetales with confirmed chitinolytic capability.</title>
        <authorList>
            <person name="Ravin N.V."/>
            <person name="Rakitin A.L."/>
            <person name="Ivanova A.A."/>
            <person name="Beletsky A.V."/>
            <person name="Kulichevskaya I.S."/>
            <person name="Mardanov A.V."/>
            <person name="Dedysh S.N."/>
        </authorList>
    </citation>
    <scope>NUCLEOTIDE SEQUENCE [LARGE SCALE GENOMIC DNA]</scope>
    <source>
        <strain evidence="3">SP5</strain>
    </source>
</reference>
<organism evidence="2 3">
    <name type="scientific">Fimbriiglobus ruber</name>
    <dbReference type="NCBI Taxonomy" id="1908690"/>
    <lineage>
        <taxon>Bacteria</taxon>
        <taxon>Pseudomonadati</taxon>
        <taxon>Planctomycetota</taxon>
        <taxon>Planctomycetia</taxon>
        <taxon>Gemmatales</taxon>
        <taxon>Gemmataceae</taxon>
        <taxon>Fimbriiglobus</taxon>
    </lineage>
</organism>
<gene>
    <name evidence="2" type="ORF">FRUB_00835</name>
</gene>
<dbReference type="Proteomes" id="UP000214646">
    <property type="component" value="Unassembled WGS sequence"/>
</dbReference>
<dbReference type="InterPro" id="IPR002220">
    <property type="entry name" value="DapA-like"/>
</dbReference>
<dbReference type="AlphaFoldDB" id="A0A225EAS3"/>
<evidence type="ECO:0008006" key="4">
    <source>
        <dbReference type="Google" id="ProtNLM"/>
    </source>
</evidence>
<comment type="caution">
    <text evidence="2">The sequence shown here is derived from an EMBL/GenBank/DDBJ whole genome shotgun (WGS) entry which is preliminary data.</text>
</comment>
<proteinExistence type="predicted"/>
<evidence type="ECO:0000313" key="2">
    <source>
        <dbReference type="EMBL" id="OWK47136.1"/>
    </source>
</evidence>
<protein>
    <recommendedName>
        <fullName evidence="4">Dihydrodipicolinate synthase family protein</fullName>
    </recommendedName>
</protein>
<sequence>MNLTDSVNPLALLRPGRPIAGISAILLPFTESGEIDWPGFTAHVERTARAGLVPAVNMDTGYGNLLSPNQRAAVLDATRSTLGNRPFVAGASVTDRAGASFDRDGYIRSIAAIVSRGGTPVVVQSFGLTGLPDGELIRAYETLGEHCDGFIGFELGTMFAPFGKIYGAAVYRDLLGVRKCLGAKHSSLKRDLEWQRLRIRDEVRPDFKVYTGNDLAIDMVMYGSDYLLGLSTFAPDLFAERDRMWAAGDPGFYELNDRLQYLGFFAFRNPVPAYKHSAAMLLKLRGWIGCDATHPASPTRPDSDLAILREWLDGVSTRG</sequence>
<dbReference type="RefSeq" id="WP_088252273.1">
    <property type="nucleotide sequence ID" value="NZ_NIDE01000001.1"/>
</dbReference>
<dbReference type="EMBL" id="NIDE01000001">
    <property type="protein sequence ID" value="OWK47136.1"/>
    <property type="molecule type" value="Genomic_DNA"/>
</dbReference>